<sequence>MKKIMLIMGVAAFLACNENKKQQEKREEVQEGAAKVKEDVKKTANSAGDYLNEQKKQAEDAIRERIKQIDQTSEELKKEGTDKSKEARKKLESLKAEMNKKMKDIQGSSANAWDSTRKAADELMKKSDKEWIDFKQDFKDLFKRDSE</sequence>
<protein>
    <recommendedName>
        <fullName evidence="4">Lipoprotein</fullName>
    </recommendedName>
</protein>
<accession>A0A848GF54</accession>
<dbReference type="AlphaFoldDB" id="A0A848GF54"/>
<dbReference type="PROSITE" id="PS51257">
    <property type="entry name" value="PROKAR_LIPOPROTEIN"/>
    <property type="match status" value="1"/>
</dbReference>
<feature type="region of interest" description="Disordered" evidence="1">
    <location>
        <begin position="18"/>
        <end position="90"/>
    </location>
</feature>
<gene>
    <name evidence="2" type="ORF">HHL17_02610</name>
</gene>
<dbReference type="EMBL" id="JABBGC010000001">
    <property type="protein sequence ID" value="NML36079.1"/>
    <property type="molecule type" value="Genomic_DNA"/>
</dbReference>
<keyword evidence="3" id="KW-1185">Reference proteome</keyword>
<evidence type="ECO:0000256" key="1">
    <source>
        <dbReference type="SAM" id="MobiDB-lite"/>
    </source>
</evidence>
<organism evidence="2 3">
    <name type="scientific">Chitinophaga fulva</name>
    <dbReference type="NCBI Taxonomy" id="2728842"/>
    <lineage>
        <taxon>Bacteria</taxon>
        <taxon>Pseudomonadati</taxon>
        <taxon>Bacteroidota</taxon>
        <taxon>Chitinophagia</taxon>
        <taxon>Chitinophagales</taxon>
        <taxon>Chitinophagaceae</taxon>
        <taxon>Chitinophaga</taxon>
    </lineage>
</organism>
<comment type="caution">
    <text evidence="2">The sequence shown here is derived from an EMBL/GenBank/DDBJ whole genome shotgun (WGS) entry which is preliminary data.</text>
</comment>
<feature type="compositionally biased region" description="Basic and acidic residues" evidence="1">
    <location>
        <begin position="52"/>
        <end position="90"/>
    </location>
</feature>
<dbReference type="RefSeq" id="WP_169223235.1">
    <property type="nucleotide sequence ID" value="NZ_JABBGC010000001.1"/>
</dbReference>
<proteinExistence type="predicted"/>
<name>A0A848GF54_9BACT</name>
<evidence type="ECO:0000313" key="3">
    <source>
        <dbReference type="Proteomes" id="UP000583266"/>
    </source>
</evidence>
<reference evidence="2 3" key="1">
    <citation type="submission" date="2020-04" db="EMBL/GenBank/DDBJ databases">
        <title>Chitinophaga sp. G-6-1-13 sp. nov., isolated from soil.</title>
        <authorList>
            <person name="Dahal R.H."/>
            <person name="Chaudhary D.K."/>
        </authorList>
    </citation>
    <scope>NUCLEOTIDE SEQUENCE [LARGE SCALE GENOMIC DNA]</scope>
    <source>
        <strain evidence="2 3">G-6-1-13</strain>
    </source>
</reference>
<evidence type="ECO:0008006" key="4">
    <source>
        <dbReference type="Google" id="ProtNLM"/>
    </source>
</evidence>
<evidence type="ECO:0000313" key="2">
    <source>
        <dbReference type="EMBL" id="NML36079.1"/>
    </source>
</evidence>
<feature type="compositionally biased region" description="Basic and acidic residues" evidence="1">
    <location>
        <begin position="18"/>
        <end position="42"/>
    </location>
</feature>
<dbReference type="Proteomes" id="UP000583266">
    <property type="component" value="Unassembled WGS sequence"/>
</dbReference>